<keyword evidence="1" id="KW-0812">Transmembrane</keyword>
<gene>
    <name evidence="2" type="ORF">RJT34_02655</name>
</gene>
<reference evidence="2 3" key="1">
    <citation type="submission" date="2024-01" db="EMBL/GenBank/DDBJ databases">
        <title>The genomes of 5 underutilized Papilionoideae crops provide insights into root nodulation and disease resistance.</title>
        <authorList>
            <person name="Yuan L."/>
        </authorList>
    </citation>
    <scope>NUCLEOTIDE SEQUENCE [LARGE SCALE GENOMIC DNA]</scope>
    <source>
        <strain evidence="2">LY-2023</strain>
        <tissue evidence="2">Leaf</tissue>
    </source>
</reference>
<organism evidence="2 3">
    <name type="scientific">Clitoria ternatea</name>
    <name type="common">Butterfly pea</name>
    <dbReference type="NCBI Taxonomy" id="43366"/>
    <lineage>
        <taxon>Eukaryota</taxon>
        <taxon>Viridiplantae</taxon>
        <taxon>Streptophyta</taxon>
        <taxon>Embryophyta</taxon>
        <taxon>Tracheophyta</taxon>
        <taxon>Spermatophyta</taxon>
        <taxon>Magnoliopsida</taxon>
        <taxon>eudicotyledons</taxon>
        <taxon>Gunneridae</taxon>
        <taxon>Pentapetalae</taxon>
        <taxon>rosids</taxon>
        <taxon>fabids</taxon>
        <taxon>Fabales</taxon>
        <taxon>Fabaceae</taxon>
        <taxon>Papilionoideae</taxon>
        <taxon>50 kb inversion clade</taxon>
        <taxon>NPAAA clade</taxon>
        <taxon>indigoferoid/millettioid clade</taxon>
        <taxon>Phaseoleae</taxon>
        <taxon>Clitoria</taxon>
    </lineage>
</organism>
<dbReference type="Proteomes" id="UP001359559">
    <property type="component" value="Unassembled WGS sequence"/>
</dbReference>
<keyword evidence="1" id="KW-0472">Membrane</keyword>
<protein>
    <submittedName>
        <fullName evidence="2">Uncharacterized protein</fullName>
    </submittedName>
</protein>
<evidence type="ECO:0000256" key="1">
    <source>
        <dbReference type="SAM" id="Phobius"/>
    </source>
</evidence>
<accession>A0AAN9KKN2</accession>
<name>A0AAN9KKN2_CLITE</name>
<keyword evidence="3" id="KW-1185">Reference proteome</keyword>
<keyword evidence="1" id="KW-1133">Transmembrane helix</keyword>
<evidence type="ECO:0000313" key="3">
    <source>
        <dbReference type="Proteomes" id="UP001359559"/>
    </source>
</evidence>
<evidence type="ECO:0000313" key="2">
    <source>
        <dbReference type="EMBL" id="KAK7317978.1"/>
    </source>
</evidence>
<proteinExistence type="predicted"/>
<dbReference type="EMBL" id="JAYKXN010000001">
    <property type="protein sequence ID" value="KAK7317978.1"/>
    <property type="molecule type" value="Genomic_DNA"/>
</dbReference>
<feature type="transmembrane region" description="Helical" evidence="1">
    <location>
        <begin position="45"/>
        <end position="66"/>
    </location>
</feature>
<comment type="caution">
    <text evidence="2">The sequence shown here is derived from an EMBL/GenBank/DDBJ whole genome shotgun (WGS) entry which is preliminary data.</text>
</comment>
<dbReference type="AlphaFoldDB" id="A0AAN9KKN2"/>
<sequence>MSLLLPQAEVSLKKACNQANPFSCFKSYPPLCKISPFSFFLSSSFPSLSVLSNFALMLLLFIITIIT</sequence>